<evidence type="ECO:0000313" key="2">
    <source>
        <dbReference type="Proteomes" id="UP000017048"/>
    </source>
</evidence>
<sequence>MWVSARRIEHNRLHGRASLRTRYLGVHAALAAAGIAHDTVVAYVHPEQWVALHAALIR</sequence>
<comment type="caution">
    <text evidence="1">The sequence shown here is derived from an EMBL/GenBank/DDBJ whole genome shotgun (WGS) entry which is preliminary data.</text>
</comment>
<keyword evidence="2" id="KW-1185">Reference proteome</keyword>
<name>U5E696_NOCAS</name>
<dbReference type="AlphaFoldDB" id="U5E696"/>
<accession>U5E696</accession>
<evidence type="ECO:0000313" key="1">
    <source>
        <dbReference type="EMBL" id="GAD82665.1"/>
    </source>
</evidence>
<dbReference type="GeneID" id="91519588"/>
<dbReference type="RefSeq" id="WP_019049029.1">
    <property type="nucleotide sequence ID" value="NZ_BAFO02000012.1"/>
</dbReference>
<dbReference type="Proteomes" id="UP000017048">
    <property type="component" value="Unassembled WGS sequence"/>
</dbReference>
<dbReference type="EMBL" id="BAFO02000012">
    <property type="protein sequence ID" value="GAD82665.1"/>
    <property type="molecule type" value="Genomic_DNA"/>
</dbReference>
<reference evidence="1 2" key="1">
    <citation type="journal article" date="2014" name="BMC Genomics">
        <title>Genome based analysis of type-I polyketide synthase and nonribosomal peptide synthetase gene clusters in seven strains of five representative Nocardia species.</title>
        <authorList>
            <person name="Komaki H."/>
            <person name="Ichikawa N."/>
            <person name="Hosoyama A."/>
            <person name="Takahashi-Nakaguchi A."/>
            <person name="Matsuzawa T."/>
            <person name="Suzuki K."/>
            <person name="Fujita N."/>
            <person name="Gonoi T."/>
        </authorList>
    </citation>
    <scope>NUCLEOTIDE SEQUENCE [LARGE SCALE GENOMIC DNA]</scope>
    <source>
        <strain evidence="1 2">NBRC 15531</strain>
    </source>
</reference>
<protein>
    <submittedName>
        <fullName evidence="1">Uncharacterized protein</fullName>
    </submittedName>
</protein>
<organism evidence="1 2">
    <name type="scientific">Nocardia asteroides NBRC 15531</name>
    <dbReference type="NCBI Taxonomy" id="1110697"/>
    <lineage>
        <taxon>Bacteria</taxon>
        <taxon>Bacillati</taxon>
        <taxon>Actinomycetota</taxon>
        <taxon>Actinomycetes</taxon>
        <taxon>Mycobacteriales</taxon>
        <taxon>Nocardiaceae</taxon>
        <taxon>Nocardia</taxon>
    </lineage>
</organism>
<gene>
    <name evidence="1" type="ORF">NCAST_12_00170</name>
</gene>
<proteinExistence type="predicted"/>